<evidence type="ECO:0000256" key="1">
    <source>
        <dbReference type="SAM" id="SignalP"/>
    </source>
</evidence>
<sequence length="176" mass="20098">MRKILFFLVLFFSAFSYGQLKQTKLTDEEVNVLATKTSQGFGEFNYNEIKKYKLENILAYIVEFQYEGKTIATTLVDVSYTIGAGYSSFSLPFRRVNICFRTADLPNEVQFALLKETTSFGENSWKIEKNEAQQEFLCPNTALGGIGLFYTEDSKKYTLNSLAGGKIKMVLYKLEK</sequence>
<reference evidence="2 3" key="1">
    <citation type="submission" date="2016-10" db="EMBL/GenBank/DDBJ databases">
        <authorList>
            <person name="Varghese N."/>
            <person name="Submissions S."/>
        </authorList>
    </citation>
    <scope>NUCLEOTIDE SEQUENCE [LARGE SCALE GENOMIC DNA]</scope>
    <source>
        <strain evidence="2 3">DSM 11449</strain>
    </source>
</reference>
<dbReference type="RefSeq" id="WP_016419233.1">
    <property type="nucleotide sequence ID" value="NZ_CAUUXI010000016.1"/>
</dbReference>
<name>A0A1H2Y3F5_9FLAO</name>
<dbReference type="AlphaFoldDB" id="A0A1H2Y3F5"/>
<dbReference type="Proteomes" id="UP000182771">
    <property type="component" value="Unassembled WGS sequence"/>
</dbReference>
<organism evidence="2 3">
    <name type="scientific">Capnocytophaga granulosa</name>
    <dbReference type="NCBI Taxonomy" id="45242"/>
    <lineage>
        <taxon>Bacteria</taxon>
        <taxon>Pseudomonadati</taxon>
        <taxon>Bacteroidota</taxon>
        <taxon>Flavobacteriia</taxon>
        <taxon>Flavobacteriales</taxon>
        <taxon>Flavobacteriaceae</taxon>
        <taxon>Capnocytophaga</taxon>
    </lineage>
</organism>
<keyword evidence="3" id="KW-1185">Reference proteome</keyword>
<dbReference type="EMBL" id="FNND01000006">
    <property type="protein sequence ID" value="SDW99505.1"/>
    <property type="molecule type" value="Genomic_DNA"/>
</dbReference>
<dbReference type="OrthoDB" id="10008295at2"/>
<evidence type="ECO:0000313" key="2">
    <source>
        <dbReference type="EMBL" id="SDW99505.1"/>
    </source>
</evidence>
<protein>
    <submittedName>
        <fullName evidence="2">Uncharacterized protein</fullName>
    </submittedName>
</protein>
<evidence type="ECO:0000313" key="3">
    <source>
        <dbReference type="Proteomes" id="UP000182771"/>
    </source>
</evidence>
<accession>A0A1H2Y3F5</accession>
<dbReference type="GeneID" id="85018237"/>
<feature type="signal peptide" evidence="1">
    <location>
        <begin position="1"/>
        <end position="18"/>
    </location>
</feature>
<gene>
    <name evidence="2" type="ORF">SAMN05444420_10693</name>
</gene>
<proteinExistence type="predicted"/>
<keyword evidence="1" id="KW-0732">Signal</keyword>
<feature type="chain" id="PRO_5028982811" evidence="1">
    <location>
        <begin position="19"/>
        <end position="176"/>
    </location>
</feature>
<comment type="caution">
    <text evidence="2">The sequence shown here is derived from an EMBL/GenBank/DDBJ whole genome shotgun (WGS) entry which is preliminary data.</text>
</comment>